<evidence type="ECO:0000256" key="1">
    <source>
        <dbReference type="SAM" id="MobiDB-lite"/>
    </source>
</evidence>
<dbReference type="EMBL" id="PITK01001042">
    <property type="protein sequence ID" value="TBU11777.1"/>
    <property type="molecule type" value="Genomic_DNA"/>
</dbReference>
<dbReference type="OrthoDB" id="8062037at2759"/>
<feature type="non-terminal residue" evidence="3">
    <location>
        <position position="190"/>
    </location>
</feature>
<protein>
    <submittedName>
        <fullName evidence="3">Uncharacterized protein</fullName>
    </submittedName>
</protein>
<dbReference type="STRING" id="1176355.A0A4Q9LTY0"/>
<keyword evidence="2" id="KW-0472">Membrane</keyword>
<keyword evidence="4" id="KW-1185">Reference proteome</keyword>
<dbReference type="AlphaFoldDB" id="A0A4Q9LTY0"/>
<feature type="compositionally biased region" description="Basic and acidic residues" evidence="1">
    <location>
        <begin position="16"/>
        <end position="79"/>
    </location>
</feature>
<organism evidence="3 4">
    <name type="scientific">Hamiltosporidium tvaerminnensis</name>
    <dbReference type="NCBI Taxonomy" id="1176355"/>
    <lineage>
        <taxon>Eukaryota</taxon>
        <taxon>Fungi</taxon>
        <taxon>Fungi incertae sedis</taxon>
        <taxon>Microsporidia</taxon>
        <taxon>Dubosqiidae</taxon>
        <taxon>Hamiltosporidium</taxon>
    </lineage>
</organism>
<accession>A0A4Q9LTY0</accession>
<name>A0A4Q9LTY0_9MICR</name>
<keyword evidence="2" id="KW-0812">Transmembrane</keyword>
<sequence>MTADILKDKNKVKEIKSENLNENQVREMKNSNTEVRDNKNLKDKEARDNGVRDNGVRDNGIRDNGVRDKNKVQEARDNINVDNSSSDIDRPTESRERRFIFMKEEDNDIKIEHKQNIEDDDNMLVLKGKPVSMQRRVTIARGPGGIPILREIIIIETEASISSILRVLGVLFLYALLFQTVFSLWNKFHK</sequence>
<dbReference type="VEuPathDB" id="MicrosporidiaDB:CWI38_1042p0020"/>
<proteinExistence type="predicted"/>
<dbReference type="Proteomes" id="UP000292282">
    <property type="component" value="Unassembled WGS sequence"/>
</dbReference>
<comment type="caution">
    <text evidence="3">The sequence shown here is derived from an EMBL/GenBank/DDBJ whole genome shotgun (WGS) entry which is preliminary data.</text>
</comment>
<feature type="transmembrane region" description="Helical" evidence="2">
    <location>
        <begin position="164"/>
        <end position="185"/>
    </location>
</feature>
<evidence type="ECO:0000313" key="3">
    <source>
        <dbReference type="EMBL" id="TBU11777.1"/>
    </source>
</evidence>
<keyword evidence="2" id="KW-1133">Transmembrane helix</keyword>
<evidence type="ECO:0000313" key="4">
    <source>
        <dbReference type="Proteomes" id="UP000292282"/>
    </source>
</evidence>
<gene>
    <name evidence="3" type="ORF">CWI38_1042p0020</name>
</gene>
<feature type="region of interest" description="Disordered" evidence="1">
    <location>
        <begin position="16"/>
        <end position="93"/>
    </location>
</feature>
<reference evidence="3 4" key="1">
    <citation type="submission" date="2017-12" db="EMBL/GenBank/DDBJ databases">
        <authorList>
            <person name="Pombert J.-F."/>
            <person name="Haag K.L."/>
            <person name="Ebert D."/>
        </authorList>
    </citation>
    <scope>NUCLEOTIDE SEQUENCE [LARGE SCALE GENOMIC DNA]</scope>
    <source>
        <strain evidence="3">IL-G-3</strain>
    </source>
</reference>
<evidence type="ECO:0000256" key="2">
    <source>
        <dbReference type="SAM" id="Phobius"/>
    </source>
</evidence>